<dbReference type="InterPro" id="IPR026854">
    <property type="entry name" value="VPS13_N"/>
</dbReference>
<evidence type="ECO:0000313" key="4">
    <source>
        <dbReference type="Proteomes" id="UP000192578"/>
    </source>
</evidence>
<proteinExistence type="predicted"/>
<protein>
    <submittedName>
        <fullName evidence="3">Vacuolar protein sorting-associated protein 13B</fullName>
    </submittedName>
</protein>
<dbReference type="Pfam" id="PF12624">
    <property type="entry name" value="VPS13_N"/>
    <property type="match status" value="1"/>
</dbReference>
<comment type="caution">
    <text evidence="3">The sequence shown here is derived from an EMBL/GenBank/DDBJ whole genome shotgun (WGS) entry which is preliminary data.</text>
</comment>
<accession>A0A1W0XCX6</accession>
<name>A0A1W0XCX6_HYPEX</name>
<evidence type="ECO:0000313" key="3">
    <source>
        <dbReference type="EMBL" id="OQV25258.1"/>
    </source>
</evidence>
<dbReference type="PANTHER" id="PTHR12517">
    <property type="entry name" value="VACUOLAR PROTEIN SORTING-ASSOCIATED PROTEIN 13B"/>
    <property type="match status" value="1"/>
</dbReference>
<reference evidence="4" key="1">
    <citation type="submission" date="2017-01" db="EMBL/GenBank/DDBJ databases">
        <title>Comparative genomics of anhydrobiosis in the tardigrade Hypsibius dujardini.</title>
        <authorList>
            <person name="Yoshida Y."/>
            <person name="Koutsovoulos G."/>
            <person name="Laetsch D."/>
            <person name="Stevens L."/>
            <person name="Kumar S."/>
            <person name="Horikawa D."/>
            <person name="Ishino K."/>
            <person name="Komine S."/>
            <person name="Tomita M."/>
            <person name="Blaxter M."/>
            <person name="Arakawa K."/>
        </authorList>
    </citation>
    <scope>NUCLEOTIDE SEQUENCE [LARGE SCALE GENOMIC DNA]</scope>
    <source>
        <strain evidence="4">Z151</strain>
    </source>
</reference>
<sequence length="2825" mass="312056">MFKLESFVTPLLANYLNKYIKDLKADDLQLSLWKGEAVLNNLDLRLDAIEHDLGLPFTFVSGNIQELRIKVPWTRLTTEPVVISVNTMECVVQLTSPTRPDTPLDWEHFGSTKPKATSGAPTVAPPPGYMESLSTRVLNNVRIQFTNLILRYVEEDFILTVLVKNADYFTVNDRWEKSFVEVSQPDFCLRRVLTFHDLHISLAGKNTVDTKLSFPLVERTFVTCRFLTKFDGSDCRGILATVINILCDELHISVTDYQLPMVRRLIDMVIAFQAGVFNSRIKGALDNADLSGGGGDGHEFDIFTEQPDSEKPVAPLPAPSSSWTSWALSLIPAIPADSDGDAGAENLEDLKKTQPALPRASSFAAYVRKGTVTFAMNETLNIGRGGRSSRRPILRLEVEDGFLTTKAREAKFFSFRAAVGMCQLVAVNECPCGENTSSNTEAVRPILSFNDSNNSPSERQTLLSGSLFGTADDEKESIDLKAPFESMDSYLAYNSEAGLLSTFGVMVADSASVVEVPDDFTGNLVKMTESDMIQHNISQSAHFRVIISPAMLLLDSAAFHRYQHFMQWFTNYSYPPYDASTDPTRSPSPTLQNAQIKPKEEPLRILRISLLQPTLVVVAPSHPSVQRAIMKKKAKTNSIPSDSPALILQADRFDYGQTAPFNPGRLLDAAENISGLASESLKRSCSVHVNMSIASVEANLCILMPEHPPFRDVRHLTSPITVEYKNRQPVDRLRCQRLWGESPDASTIACSGIQVMASLPEILLTHFCVSGILQDIGSFVAHRTFKALADSVFDKSAHDKNLLRVDLKCGNFLSKLSQCSTTSSIVTRIASFEVSLLIGESSETLMSSVLKERSSAARNSSLERTSSATVGSMRISAYNVILRRTADHKINEVTYGLHLSTTTKLTVYSHFINRFIENLGMAVQYQRDFSNASLYREMTITPVPPQGVVPPVLAYPKATFEIRHEKVSLDVQDEAFDHVKMCIHSGSLRLISQHPNIASYEYDMRALLVNLGRASREACLGPVSGRLLFEAFGSGESVASFINGDISLLPLRVGATTLSSVKKVLDETLTTFTLLKNSLADQHRSEKPNKRVPPTLKVIASLDDLRMHHWEYHQISKTDRDSQIPDVNQVRFCESQTDQTMTWRYPELRTISSVAIIPVPFQISVDAADARQEIVCSLQYLKRPSNNFVDLRTFTLMESKECMFRFPDVIPEDFDRLPISDVWRVKVSYNIQEESLKEFPISVLSLAGCMKINSGIIVGVPSSLHFSFDIGVTTLGLIHHVPVLANSTGHSLISGFTYDSSYPSDQEFCRVKLDKISLHSRIVGDEDSWKISVDAGFWMECDFVNYRFLTVQPLLEACSFSCNFSYTTEDKVFIQAKLDSKTPLVLHCGQNAVHSLSMGYLAWRMAQTGEYASLPIMNHIVVCNDTCHVVRIRQYTTDECIYIKPKEMHPYSWRSQRAELKLQFSVETYPNLWSEACPVDVGSKLCTFPTAEDLELGLVCSVRSLNNIQKQVVLATQFMVSNQLNFDIEVQLYTEPDYVSNPVIEMVQEAISFPAGMASSTRCVPVEKIKRYRVRRKAGVWSEGVAMTAKSDHAVIKLPVVSGAALDVWANLTFPVAPPGSRLLAFSSVMCVKNHLPYAIHMEVDCGSAQLQENISAHQSVPFSLLPFSPEDCQVRINKIGSGKGAQHLKINLPQILAALPPRAFVRNSADLIGDTNLTAPLFEKGRRQSIVDSTNAAAISTLDFLLEFERQTAFTDTLLVHVKPNGIRLVSDYACDLLLYGEEETLITVIPRKGASVLPISSKGQVRLGVREGETVFLSDYFDIQPSQAAREPMMDCTGMGVLLSGGFYVVTFWEKDLTQIRIHHLTLRLTDEDSVYTLHITSRYSALYASDVAGHILLGSFVTPKMHTKMDYPAALKQLEHPSLSDTSSRVSLSPFVLLVPPKHPVELDPTRAADLLTYISISSRSFPEPKWSFPREIKDVRGKKTRVVKLNAPLPDPDDRIPGLCCKVTAVEDLGVCQLLVELSDAPNLIFRNNCPYQLVFGECVRKGPGFVTFEEKESFIPLPVVEPGSLATYSYPSRDEEFPRVSTVAPSYLLRIGRLIQTGSTTQQQVVWSSTAVDAFTATNDRFVSVPGMCYLKLHFERQDRRTVRILIDPLSRVATPLQTPSSIRRDSSFPLFDDLSGGVDGVVSTSSSPAEVAPHHLPAPPTALNVGISCVLKSVIFTLDDEISNANVVAEVLRLSVDDISMQFYCDGQTTRTYECAVNVNDLQLDNQMYSCGFFDFPVIIAKENPTKNVQSILNVLCKLNSETLAPENIHVSVAPLACFVEDTLAFHLLRLVDTFLVPALLVIKTPTDSTATPTAIDDRDRARRLLQTAIPVIIERIHIAPVEVYLSLHAALKMFVGLNQTPLSFSPIDCNDVNSTTTEVWNFVMQHYIRGTLLRAGWVIGSMDLLGNPASLLRSLSAGCGDLFVQPFNSLHAGPVSFLQGLAKGASSCVSGISAGTLTSVTNLAESVSRNLDWVSLDDEHVMRKMEVKYRQHPDGLGSGLKQGLTGFGMSLLGAVAGLIDQPMQAVLKPSLTPAQYLTALMLGITKGVVGAVSKPVAGAAGLVSQTGQGILRGHGMLNFPPRRCTALSKFSSGFGESTLKYIWKVAPLLPNTVRTLCVVEAAPVLKDIDSIITDAVCLFLTDGALFVISSADDEFRQAYSLSKLDIRVTKPLASAAVSSHFHAEDLLQVTLLIESDSFNQADQVTTVLEETASPWDNETVVDVPKSVVISPSHSWDVLDGAGSRRTHFIKESFLLEWKDAKLFQELFLVAKSDA</sequence>
<dbReference type="EMBL" id="MTYJ01000003">
    <property type="protein sequence ID" value="OQV25258.1"/>
    <property type="molecule type" value="Genomic_DNA"/>
</dbReference>
<dbReference type="InterPro" id="IPR039782">
    <property type="entry name" value="VPS13B"/>
</dbReference>
<dbReference type="Proteomes" id="UP000192578">
    <property type="component" value="Unassembled WGS sequence"/>
</dbReference>
<gene>
    <name evidence="3" type="ORF">BV898_00942</name>
</gene>
<keyword evidence="1" id="KW-0813">Transport</keyword>
<dbReference type="OrthoDB" id="445152at2759"/>
<evidence type="ECO:0000256" key="1">
    <source>
        <dbReference type="ARBA" id="ARBA00022448"/>
    </source>
</evidence>
<evidence type="ECO:0000259" key="2">
    <source>
        <dbReference type="Pfam" id="PF12624"/>
    </source>
</evidence>
<feature type="domain" description="Chorein N-terminal" evidence="2">
    <location>
        <begin position="4"/>
        <end position="200"/>
    </location>
</feature>
<dbReference type="PANTHER" id="PTHR12517:SF0">
    <property type="entry name" value="INTERMEMBRANE LIPID TRANSFER PROTEIN VPS13B"/>
    <property type="match status" value="1"/>
</dbReference>
<keyword evidence="4" id="KW-1185">Reference proteome</keyword>
<organism evidence="3 4">
    <name type="scientific">Hypsibius exemplaris</name>
    <name type="common">Freshwater tardigrade</name>
    <dbReference type="NCBI Taxonomy" id="2072580"/>
    <lineage>
        <taxon>Eukaryota</taxon>
        <taxon>Metazoa</taxon>
        <taxon>Ecdysozoa</taxon>
        <taxon>Tardigrada</taxon>
        <taxon>Eutardigrada</taxon>
        <taxon>Parachela</taxon>
        <taxon>Hypsibioidea</taxon>
        <taxon>Hypsibiidae</taxon>
        <taxon>Hypsibius</taxon>
    </lineage>
</organism>